<organism evidence="2 3">
    <name type="scientific">Bradyrhizobium elkanii</name>
    <dbReference type="NCBI Taxonomy" id="29448"/>
    <lineage>
        <taxon>Bacteria</taxon>
        <taxon>Pseudomonadati</taxon>
        <taxon>Pseudomonadota</taxon>
        <taxon>Alphaproteobacteria</taxon>
        <taxon>Hyphomicrobiales</taxon>
        <taxon>Nitrobacteraceae</taxon>
        <taxon>Bradyrhizobium</taxon>
    </lineage>
</organism>
<evidence type="ECO:0000256" key="1">
    <source>
        <dbReference type="SAM" id="MobiDB-lite"/>
    </source>
</evidence>
<dbReference type="EMBL" id="JAFICZ010000001">
    <property type="protein sequence ID" value="MBP1294261.1"/>
    <property type="molecule type" value="Genomic_DNA"/>
</dbReference>
<accession>A0A8I2C6E1</accession>
<comment type="caution">
    <text evidence="2">The sequence shown here is derived from an EMBL/GenBank/DDBJ whole genome shotgun (WGS) entry which is preliminary data.</text>
</comment>
<sequence length="49" mass="5067">MLVATPVSDSIIGGADDRDHHFSKPKQHDIVPVEGHGIEGDAHAGAPAL</sequence>
<evidence type="ECO:0000313" key="2">
    <source>
        <dbReference type="EMBL" id="MBP1294261.1"/>
    </source>
</evidence>
<feature type="compositionally biased region" description="Basic and acidic residues" evidence="1">
    <location>
        <begin position="15"/>
        <end position="42"/>
    </location>
</feature>
<feature type="region of interest" description="Disordered" evidence="1">
    <location>
        <begin position="1"/>
        <end position="49"/>
    </location>
</feature>
<reference evidence="2" key="1">
    <citation type="submission" date="2021-02" db="EMBL/GenBank/DDBJ databases">
        <title>Genomic Encyclopedia of Type Strains, Phase IV (KMG-V): Genome sequencing to study the core and pangenomes of soil and plant-associated prokaryotes.</title>
        <authorList>
            <person name="Whitman W."/>
        </authorList>
    </citation>
    <scope>NUCLEOTIDE SEQUENCE</scope>
    <source>
        <strain evidence="2">USDA 406</strain>
    </source>
</reference>
<name>A0A8I2C6E1_BRAEL</name>
<proteinExistence type="predicted"/>
<evidence type="ECO:0000313" key="3">
    <source>
        <dbReference type="Proteomes" id="UP000673383"/>
    </source>
</evidence>
<dbReference type="AlphaFoldDB" id="A0A8I2C6E1"/>
<protein>
    <submittedName>
        <fullName evidence="2">Uncharacterized protein</fullName>
    </submittedName>
</protein>
<dbReference type="Proteomes" id="UP000673383">
    <property type="component" value="Unassembled WGS sequence"/>
</dbReference>
<gene>
    <name evidence="2" type="ORF">JOH49_004014</name>
</gene>